<dbReference type="HOGENOM" id="CLU_1658408_0_0_0"/>
<dbReference type="AlphaFoldDB" id="A9B6G2"/>
<dbReference type="Proteomes" id="UP000000787">
    <property type="component" value="Chromosome"/>
</dbReference>
<organism evidence="2 3">
    <name type="scientific">Herpetosiphon aurantiacus (strain ATCC 23779 / DSM 785 / 114-95)</name>
    <dbReference type="NCBI Taxonomy" id="316274"/>
    <lineage>
        <taxon>Bacteria</taxon>
        <taxon>Bacillati</taxon>
        <taxon>Chloroflexota</taxon>
        <taxon>Chloroflexia</taxon>
        <taxon>Herpetosiphonales</taxon>
        <taxon>Herpetosiphonaceae</taxon>
        <taxon>Herpetosiphon</taxon>
    </lineage>
</organism>
<proteinExistence type="predicted"/>
<protein>
    <submittedName>
        <fullName evidence="2">Uncharacterized protein</fullName>
    </submittedName>
</protein>
<feature type="transmembrane region" description="Helical" evidence="1">
    <location>
        <begin position="137"/>
        <end position="158"/>
    </location>
</feature>
<name>A9B6G2_HERA2</name>
<gene>
    <name evidence="2" type="ordered locus">Haur_0213</name>
</gene>
<sequence>MPNLIVNGREYRSVDEMPAEDRQLYQQTLSLLGDHDGDGVPDIFNQTGKVQSVNLNQQQINLTNGANDQLKQVFVDRDGNGIPDILEGQTNLGNAQSNFGNPQATTSSTTWKTAAPTADPLGSSPLPWNQPQQSNGFMLGLVVGGVVIGAALLIWLLVM</sequence>
<keyword evidence="1" id="KW-0472">Membrane</keyword>
<dbReference type="InterPro" id="IPR028994">
    <property type="entry name" value="Integrin_alpha_N"/>
</dbReference>
<keyword evidence="1" id="KW-1133">Transmembrane helix</keyword>
<dbReference type="BioCyc" id="HAUR316274:GHYA-216-MONOMER"/>
<dbReference type="InParanoid" id="A9B6G2"/>
<reference evidence="2 3" key="1">
    <citation type="journal article" date="2011" name="Stand. Genomic Sci.">
        <title>Complete genome sequence of the filamentous gliding predatory bacterium Herpetosiphon aurantiacus type strain (114-95(T)).</title>
        <authorList>
            <person name="Kiss H."/>
            <person name="Nett M."/>
            <person name="Domin N."/>
            <person name="Martin K."/>
            <person name="Maresca J.A."/>
            <person name="Copeland A."/>
            <person name="Lapidus A."/>
            <person name="Lucas S."/>
            <person name="Berry K.W."/>
            <person name="Glavina Del Rio T."/>
            <person name="Dalin E."/>
            <person name="Tice H."/>
            <person name="Pitluck S."/>
            <person name="Richardson P."/>
            <person name="Bruce D."/>
            <person name="Goodwin L."/>
            <person name="Han C."/>
            <person name="Detter J.C."/>
            <person name="Schmutz J."/>
            <person name="Brettin T."/>
            <person name="Land M."/>
            <person name="Hauser L."/>
            <person name="Kyrpides N.C."/>
            <person name="Ivanova N."/>
            <person name="Goker M."/>
            <person name="Woyke T."/>
            <person name="Klenk H.P."/>
            <person name="Bryant D.A."/>
        </authorList>
    </citation>
    <scope>NUCLEOTIDE SEQUENCE [LARGE SCALE GENOMIC DNA]</scope>
    <source>
        <strain evidence="3">ATCC 23779 / DSM 785 / 114-95</strain>
    </source>
</reference>
<evidence type="ECO:0000256" key="1">
    <source>
        <dbReference type="SAM" id="Phobius"/>
    </source>
</evidence>
<dbReference type="SUPFAM" id="SSF69318">
    <property type="entry name" value="Integrin alpha N-terminal domain"/>
    <property type="match status" value="1"/>
</dbReference>
<keyword evidence="3" id="KW-1185">Reference proteome</keyword>
<dbReference type="STRING" id="316274.Haur_0213"/>
<evidence type="ECO:0000313" key="3">
    <source>
        <dbReference type="Proteomes" id="UP000000787"/>
    </source>
</evidence>
<accession>A9B6G2</accession>
<evidence type="ECO:0000313" key="2">
    <source>
        <dbReference type="EMBL" id="ABX02865.1"/>
    </source>
</evidence>
<dbReference type="EMBL" id="CP000875">
    <property type="protein sequence ID" value="ABX02865.1"/>
    <property type="molecule type" value="Genomic_DNA"/>
</dbReference>
<dbReference type="KEGG" id="hau:Haur_0213"/>
<keyword evidence="1" id="KW-0812">Transmembrane</keyword>